<dbReference type="AlphaFoldDB" id="A0A1V4A0R8"/>
<evidence type="ECO:0000313" key="10">
    <source>
        <dbReference type="Proteomes" id="UP000190539"/>
    </source>
</evidence>
<evidence type="ECO:0000256" key="2">
    <source>
        <dbReference type="ARBA" id="ARBA00022448"/>
    </source>
</evidence>
<dbReference type="Proteomes" id="UP000190539">
    <property type="component" value="Unassembled WGS sequence"/>
</dbReference>
<comment type="caution">
    <text evidence="9">The sequence shown here is derived from an EMBL/GenBank/DDBJ whole genome shotgun (WGS) entry which is preliminary data.</text>
</comment>
<dbReference type="GO" id="GO:0046677">
    <property type="term" value="P:response to antibiotic"/>
    <property type="evidence" value="ECO:0007669"/>
    <property type="project" value="UniProtKB-KW"/>
</dbReference>
<dbReference type="PROSITE" id="PS50850">
    <property type="entry name" value="MFS"/>
    <property type="match status" value="1"/>
</dbReference>
<evidence type="ECO:0000256" key="7">
    <source>
        <dbReference type="SAM" id="Phobius"/>
    </source>
</evidence>
<reference evidence="9 10" key="1">
    <citation type="submission" date="2017-02" db="EMBL/GenBank/DDBJ databases">
        <title>Draft Genome Sequence of Streptomyces tsukubaensis F601, a Producer of the immunosuppressant tacrolimus FK506.</title>
        <authorList>
            <person name="Zong G."/>
            <person name="Zhong C."/>
            <person name="Fu J."/>
            <person name="Qin R."/>
            <person name="Cao G."/>
        </authorList>
    </citation>
    <scope>NUCLEOTIDE SEQUENCE [LARGE SCALE GENOMIC DNA]</scope>
    <source>
        <strain evidence="9 10">F601</strain>
    </source>
</reference>
<protein>
    <recommendedName>
        <fullName evidence="8">Major facilitator superfamily (MFS) profile domain-containing protein</fullName>
    </recommendedName>
</protein>
<keyword evidence="4 7" id="KW-1133">Transmembrane helix</keyword>
<feature type="transmembrane region" description="Helical" evidence="7">
    <location>
        <begin position="172"/>
        <end position="190"/>
    </location>
</feature>
<keyword evidence="6" id="KW-0046">Antibiotic resistance</keyword>
<evidence type="ECO:0000259" key="8">
    <source>
        <dbReference type="PROSITE" id="PS50850"/>
    </source>
</evidence>
<dbReference type="Pfam" id="PF07690">
    <property type="entry name" value="MFS_1"/>
    <property type="match status" value="1"/>
</dbReference>
<evidence type="ECO:0000256" key="5">
    <source>
        <dbReference type="ARBA" id="ARBA00023136"/>
    </source>
</evidence>
<keyword evidence="3 7" id="KW-0812">Transmembrane</keyword>
<dbReference type="InterPro" id="IPR011701">
    <property type="entry name" value="MFS"/>
</dbReference>
<dbReference type="InterPro" id="IPR020846">
    <property type="entry name" value="MFS_dom"/>
</dbReference>
<feature type="transmembrane region" description="Helical" evidence="7">
    <location>
        <begin position="28"/>
        <end position="53"/>
    </location>
</feature>
<dbReference type="PANTHER" id="PTHR42718">
    <property type="entry name" value="MAJOR FACILITATOR SUPERFAMILY MULTIDRUG TRANSPORTER MFSC"/>
    <property type="match status" value="1"/>
</dbReference>
<evidence type="ECO:0000256" key="3">
    <source>
        <dbReference type="ARBA" id="ARBA00022692"/>
    </source>
</evidence>
<feature type="domain" description="Major facilitator superfamily (MFS) profile" evidence="8">
    <location>
        <begin position="1"/>
        <end position="228"/>
    </location>
</feature>
<dbReference type="STRING" id="83656.B1H18_30935"/>
<gene>
    <name evidence="9" type="ORF">B1H18_30935</name>
</gene>
<accession>A0A1V4A0R8</accession>
<feature type="transmembrane region" description="Helical" evidence="7">
    <location>
        <begin position="86"/>
        <end position="108"/>
    </location>
</feature>
<proteinExistence type="predicted"/>
<comment type="subcellular location">
    <subcellularLocation>
        <location evidence="1">Cell membrane</location>
        <topology evidence="1">Multi-pass membrane protein</topology>
    </subcellularLocation>
</comment>
<keyword evidence="2" id="KW-0813">Transport</keyword>
<evidence type="ECO:0000256" key="6">
    <source>
        <dbReference type="ARBA" id="ARBA00023251"/>
    </source>
</evidence>
<dbReference type="InterPro" id="IPR036259">
    <property type="entry name" value="MFS_trans_sf"/>
</dbReference>
<evidence type="ECO:0000313" key="9">
    <source>
        <dbReference type="EMBL" id="OON72105.1"/>
    </source>
</evidence>
<keyword evidence="10" id="KW-1185">Reference proteome</keyword>
<dbReference type="EMBL" id="MVFC01000042">
    <property type="protein sequence ID" value="OON72105.1"/>
    <property type="molecule type" value="Genomic_DNA"/>
</dbReference>
<organism evidence="9 10">
    <name type="scientific">Streptomyces tsukubensis</name>
    <dbReference type="NCBI Taxonomy" id="83656"/>
    <lineage>
        <taxon>Bacteria</taxon>
        <taxon>Bacillati</taxon>
        <taxon>Actinomycetota</taxon>
        <taxon>Actinomycetes</taxon>
        <taxon>Kitasatosporales</taxon>
        <taxon>Streptomycetaceae</taxon>
        <taxon>Streptomyces</taxon>
    </lineage>
</organism>
<name>A0A1V4A0R8_9ACTN</name>
<sequence>MDGYVVVFACLVIPGGAAGDRFGRKGVLLAGLLTVAAGAALSFLAPTVAVLLVGRALTGAGAALVLPNCVSVLIHATPAASRGRALAIWASMTGIGGVIGNVGGGALLNSGSWRALFLAVVLVALACALSAAVVVPRGGRHDRGLDPAGTALFVALLVGIIEGPERGWTSPAALGAFALSVVLAAAWLVVELRVRHPMLDCSAPAVTGPSPLAARALPSPDSPPNSAR</sequence>
<dbReference type="GO" id="GO:0022857">
    <property type="term" value="F:transmembrane transporter activity"/>
    <property type="evidence" value="ECO:0007669"/>
    <property type="project" value="InterPro"/>
</dbReference>
<evidence type="ECO:0000256" key="4">
    <source>
        <dbReference type="ARBA" id="ARBA00022989"/>
    </source>
</evidence>
<dbReference type="PANTHER" id="PTHR42718:SF9">
    <property type="entry name" value="MAJOR FACILITATOR SUPERFAMILY MULTIDRUG TRANSPORTER MFSC"/>
    <property type="match status" value="1"/>
</dbReference>
<dbReference type="SUPFAM" id="SSF103473">
    <property type="entry name" value="MFS general substrate transporter"/>
    <property type="match status" value="1"/>
</dbReference>
<keyword evidence="5 7" id="KW-0472">Membrane</keyword>
<feature type="transmembrane region" description="Helical" evidence="7">
    <location>
        <begin position="60"/>
        <end position="80"/>
    </location>
</feature>
<dbReference type="Gene3D" id="1.20.1720.10">
    <property type="entry name" value="Multidrug resistance protein D"/>
    <property type="match status" value="1"/>
</dbReference>
<dbReference type="GO" id="GO:0005886">
    <property type="term" value="C:plasma membrane"/>
    <property type="evidence" value="ECO:0007669"/>
    <property type="project" value="UniProtKB-SubCell"/>
</dbReference>
<evidence type="ECO:0000256" key="1">
    <source>
        <dbReference type="ARBA" id="ARBA00004651"/>
    </source>
</evidence>
<feature type="transmembrane region" description="Helical" evidence="7">
    <location>
        <begin position="115"/>
        <end position="135"/>
    </location>
</feature>